<gene>
    <name evidence="2" type="ORF">CCACVL1_10261</name>
</gene>
<dbReference type="STRING" id="210143.A0A1R3IRY2"/>
<dbReference type="EMBL" id="AWWV01009614">
    <property type="protein sequence ID" value="OMO85336.1"/>
    <property type="molecule type" value="Genomic_DNA"/>
</dbReference>
<name>A0A1R3IRY2_COCAP</name>
<dbReference type="GO" id="GO:0016740">
    <property type="term" value="F:transferase activity"/>
    <property type="evidence" value="ECO:0007669"/>
    <property type="project" value="UniProtKB-KW"/>
</dbReference>
<sequence length="264" mass="30233">MSDNTIILTVVNETWARPDSILDLFLESFRIGQGTKRLLNHLLIIAEDSQAFQYCKSRHPHCFHLKNNSQTKFTRGNLMISPSKLKLLQQVIDLGYNVAFTNADVMWLRNPITKLVPNVGLSISCEIYPFDNETFGIKGDGGFFHVKADGKTYEFIKSCNLRRVLYPDSEHQSLCNVLATDNYSELIGMNVRYLDEVNFGRLCRPGDLSQIYTIQANCCENIDSKIHYLKLVLDDWRNYTTELSAQNDSAKRSPLPWRAPQKCV</sequence>
<evidence type="ECO:0000259" key="1">
    <source>
        <dbReference type="Pfam" id="PF03407"/>
    </source>
</evidence>
<reference evidence="2 3" key="1">
    <citation type="submission" date="2013-09" db="EMBL/GenBank/DDBJ databases">
        <title>Corchorus capsularis genome sequencing.</title>
        <authorList>
            <person name="Alam M."/>
            <person name="Haque M.S."/>
            <person name="Islam M.S."/>
            <person name="Emdad E.M."/>
            <person name="Islam M.M."/>
            <person name="Ahmed B."/>
            <person name="Halim A."/>
            <person name="Hossen Q.M.M."/>
            <person name="Hossain M.Z."/>
            <person name="Ahmed R."/>
            <person name="Khan M.M."/>
            <person name="Islam R."/>
            <person name="Rashid M.M."/>
            <person name="Khan S.A."/>
            <person name="Rahman M.S."/>
            <person name="Alam M."/>
        </authorList>
    </citation>
    <scope>NUCLEOTIDE SEQUENCE [LARGE SCALE GENOMIC DNA]</scope>
    <source>
        <strain evidence="3">cv. CVL-1</strain>
        <tissue evidence="2">Whole seedling</tissue>
    </source>
</reference>
<dbReference type="InterPro" id="IPR005069">
    <property type="entry name" value="Nucl-diP-sugar_transferase"/>
</dbReference>
<comment type="caution">
    <text evidence="2">The sequence shown here is derived from an EMBL/GenBank/DDBJ whole genome shotgun (WGS) entry which is preliminary data.</text>
</comment>
<organism evidence="2 3">
    <name type="scientific">Corchorus capsularis</name>
    <name type="common">Jute</name>
    <dbReference type="NCBI Taxonomy" id="210143"/>
    <lineage>
        <taxon>Eukaryota</taxon>
        <taxon>Viridiplantae</taxon>
        <taxon>Streptophyta</taxon>
        <taxon>Embryophyta</taxon>
        <taxon>Tracheophyta</taxon>
        <taxon>Spermatophyta</taxon>
        <taxon>Magnoliopsida</taxon>
        <taxon>eudicotyledons</taxon>
        <taxon>Gunneridae</taxon>
        <taxon>Pentapetalae</taxon>
        <taxon>rosids</taxon>
        <taxon>malvids</taxon>
        <taxon>Malvales</taxon>
        <taxon>Malvaceae</taxon>
        <taxon>Grewioideae</taxon>
        <taxon>Apeibeae</taxon>
        <taxon>Corchorus</taxon>
    </lineage>
</organism>
<evidence type="ECO:0000313" key="3">
    <source>
        <dbReference type="Proteomes" id="UP000188268"/>
    </source>
</evidence>
<keyword evidence="2" id="KW-0808">Transferase</keyword>
<dbReference type="Proteomes" id="UP000188268">
    <property type="component" value="Unassembled WGS sequence"/>
</dbReference>
<dbReference type="InterPro" id="IPR044821">
    <property type="entry name" value="At1g28695/At4g15970-like"/>
</dbReference>
<protein>
    <submittedName>
        <fullName evidence="2">Nucleotide-diphospho-sugar transferase</fullName>
    </submittedName>
</protein>
<dbReference type="AlphaFoldDB" id="A0A1R3IRY2"/>
<dbReference type="OMA" id="ANCCENI"/>
<evidence type="ECO:0000313" key="2">
    <source>
        <dbReference type="EMBL" id="OMO85336.1"/>
    </source>
</evidence>
<proteinExistence type="predicted"/>
<keyword evidence="3" id="KW-1185">Reference proteome</keyword>
<dbReference type="Gramene" id="OMO85336">
    <property type="protein sequence ID" value="OMO85336"/>
    <property type="gene ID" value="CCACVL1_10261"/>
</dbReference>
<dbReference type="OrthoDB" id="540503at2759"/>
<dbReference type="PANTHER" id="PTHR46038:SF37">
    <property type="entry name" value="GLYCOSYLTRANSFERASE"/>
    <property type="match status" value="1"/>
</dbReference>
<dbReference type="PANTHER" id="PTHR46038">
    <property type="entry name" value="EXPRESSED PROTEIN-RELATED"/>
    <property type="match status" value="1"/>
</dbReference>
<feature type="domain" description="Nucleotide-diphospho-sugar transferase" evidence="1">
    <location>
        <begin position="38"/>
        <end position="229"/>
    </location>
</feature>
<dbReference type="Pfam" id="PF03407">
    <property type="entry name" value="Nucleotid_trans"/>
    <property type="match status" value="1"/>
</dbReference>
<accession>A0A1R3IRY2</accession>